<dbReference type="Pfam" id="PF00588">
    <property type="entry name" value="SpoU_methylase"/>
    <property type="match status" value="1"/>
</dbReference>
<dbReference type="STRING" id="1121352.GCA_000620925_01039"/>
<keyword evidence="7" id="KW-1185">Reference proteome</keyword>
<evidence type="ECO:0000313" key="7">
    <source>
        <dbReference type="Proteomes" id="UP000269923"/>
    </source>
</evidence>
<dbReference type="OrthoDB" id="9794400at2"/>
<dbReference type="InterPro" id="IPR029064">
    <property type="entry name" value="Ribosomal_eL30-like_sf"/>
</dbReference>
<dbReference type="AlphaFoldDB" id="A0A3P2A5R3"/>
<dbReference type="Proteomes" id="UP000269923">
    <property type="component" value="Unassembled WGS sequence"/>
</dbReference>
<feature type="domain" description="tRNA/rRNA methyltransferase SpoU type" evidence="4">
    <location>
        <begin position="117"/>
        <end position="253"/>
    </location>
</feature>
<feature type="domain" description="MRM3-like substrate binding" evidence="5">
    <location>
        <begin position="9"/>
        <end position="97"/>
    </location>
</feature>
<gene>
    <name evidence="6" type="ORF">EII21_04190</name>
</gene>
<protein>
    <submittedName>
        <fullName evidence="6">RNA methyltransferase</fullName>
    </submittedName>
</protein>
<keyword evidence="2 6" id="KW-0489">Methyltransferase</keyword>
<evidence type="ECO:0000313" key="6">
    <source>
        <dbReference type="EMBL" id="RRD90812.1"/>
    </source>
</evidence>
<proteinExistence type="inferred from homology"/>
<dbReference type="SUPFAM" id="SSF55315">
    <property type="entry name" value="L30e-like"/>
    <property type="match status" value="1"/>
</dbReference>
<organism evidence="6 7">
    <name type="scientific">Conchiformibius steedae</name>
    <dbReference type="NCBI Taxonomy" id="153493"/>
    <lineage>
        <taxon>Bacteria</taxon>
        <taxon>Pseudomonadati</taxon>
        <taxon>Pseudomonadota</taxon>
        <taxon>Betaproteobacteria</taxon>
        <taxon>Neisseriales</taxon>
        <taxon>Neisseriaceae</taxon>
        <taxon>Conchiformibius</taxon>
    </lineage>
</organism>
<dbReference type="SUPFAM" id="SSF75217">
    <property type="entry name" value="alpha/beta knot"/>
    <property type="match status" value="1"/>
</dbReference>
<dbReference type="Gene3D" id="3.40.1280.10">
    <property type="match status" value="1"/>
</dbReference>
<accession>A0A3P2A5R3</accession>
<dbReference type="InterPro" id="IPR029026">
    <property type="entry name" value="tRNA_m1G_MTases_N"/>
</dbReference>
<sequence>MKTIESAQNPHLKHLAKLLTSAKTRRQHRQSVAEGVHLLEAYLNTGALPEQVWLSPQRVHHPDVQALLPRLPPQNIYLAQAQALNKISALNEADGVLSLIALPDHTPKPLPLHGDCVVLDDIQDPGNMGTLLRNAAAAGVQQIVYSKNCADAWSPKVLRAGMGAHFALHLYECADLPAWLADYRDTRIATALSAQSVCVYDVDLRAPCAWIFGNEGAGVSAAVQASADVCAVIPMAAGSESLNVAAAAAVCLFEQQRQRR</sequence>
<dbReference type="Pfam" id="PF22435">
    <property type="entry name" value="MRM3-like_sub_bind"/>
    <property type="match status" value="1"/>
</dbReference>
<dbReference type="InterPro" id="IPR053888">
    <property type="entry name" value="MRM3-like_sub_bind"/>
</dbReference>
<dbReference type="InterPro" id="IPR001537">
    <property type="entry name" value="SpoU_MeTrfase"/>
</dbReference>
<dbReference type="PANTHER" id="PTHR43191:SF2">
    <property type="entry name" value="RRNA METHYLTRANSFERASE 3, MITOCHONDRIAL"/>
    <property type="match status" value="1"/>
</dbReference>
<evidence type="ECO:0000256" key="1">
    <source>
        <dbReference type="ARBA" id="ARBA00007228"/>
    </source>
</evidence>
<dbReference type="RefSeq" id="WP_124794371.1">
    <property type="nucleotide sequence ID" value="NZ_RQYC01000004.1"/>
</dbReference>
<keyword evidence="3 6" id="KW-0808">Transferase</keyword>
<dbReference type="CDD" id="cd18095">
    <property type="entry name" value="SpoU-like_rRNA-MTase"/>
    <property type="match status" value="1"/>
</dbReference>
<dbReference type="EMBL" id="RQYC01000004">
    <property type="protein sequence ID" value="RRD90812.1"/>
    <property type="molecule type" value="Genomic_DNA"/>
</dbReference>
<dbReference type="InterPro" id="IPR051259">
    <property type="entry name" value="rRNA_Methyltransferase"/>
</dbReference>
<evidence type="ECO:0000259" key="4">
    <source>
        <dbReference type="Pfam" id="PF00588"/>
    </source>
</evidence>
<comment type="similarity">
    <text evidence="1">Belongs to the class IV-like SAM-binding methyltransferase superfamily. RNA methyltransferase TrmH family.</text>
</comment>
<evidence type="ECO:0000256" key="3">
    <source>
        <dbReference type="ARBA" id="ARBA00022679"/>
    </source>
</evidence>
<dbReference type="Gene3D" id="3.30.1330.30">
    <property type="match status" value="1"/>
</dbReference>
<comment type="caution">
    <text evidence="6">The sequence shown here is derived from an EMBL/GenBank/DDBJ whole genome shotgun (WGS) entry which is preliminary data.</text>
</comment>
<dbReference type="GO" id="GO:0003723">
    <property type="term" value="F:RNA binding"/>
    <property type="evidence" value="ECO:0007669"/>
    <property type="project" value="InterPro"/>
</dbReference>
<name>A0A3P2A5R3_9NEIS</name>
<dbReference type="GO" id="GO:0006396">
    <property type="term" value="P:RNA processing"/>
    <property type="evidence" value="ECO:0007669"/>
    <property type="project" value="InterPro"/>
</dbReference>
<reference evidence="6 7" key="1">
    <citation type="submission" date="2018-11" db="EMBL/GenBank/DDBJ databases">
        <title>Genomes From Bacteria Associated with the Canine Oral Cavity: a Test Case for Automated Genome-Based Taxonomic Assignment.</title>
        <authorList>
            <person name="Coil D.A."/>
            <person name="Jospin G."/>
            <person name="Darling A.E."/>
            <person name="Wallis C."/>
            <person name="Davis I.J."/>
            <person name="Harris S."/>
            <person name="Eisen J.A."/>
            <person name="Holcombe L.J."/>
            <person name="O'Flynn C."/>
        </authorList>
    </citation>
    <scope>NUCLEOTIDE SEQUENCE [LARGE SCALE GENOMIC DNA]</scope>
    <source>
        <strain evidence="6 7">COT-280</strain>
    </source>
</reference>
<dbReference type="PANTHER" id="PTHR43191">
    <property type="entry name" value="RRNA METHYLTRANSFERASE 3"/>
    <property type="match status" value="1"/>
</dbReference>
<dbReference type="InterPro" id="IPR029028">
    <property type="entry name" value="Alpha/beta_knot_MTases"/>
</dbReference>
<dbReference type="GO" id="GO:0032259">
    <property type="term" value="P:methylation"/>
    <property type="evidence" value="ECO:0007669"/>
    <property type="project" value="UniProtKB-KW"/>
</dbReference>
<evidence type="ECO:0000259" key="5">
    <source>
        <dbReference type="Pfam" id="PF22435"/>
    </source>
</evidence>
<dbReference type="GO" id="GO:0008173">
    <property type="term" value="F:RNA methyltransferase activity"/>
    <property type="evidence" value="ECO:0007669"/>
    <property type="project" value="InterPro"/>
</dbReference>
<evidence type="ECO:0000256" key="2">
    <source>
        <dbReference type="ARBA" id="ARBA00022603"/>
    </source>
</evidence>